<evidence type="ECO:0000313" key="1">
    <source>
        <dbReference type="EMBL" id="CAB4158967.1"/>
    </source>
</evidence>
<organism evidence="1">
    <name type="scientific">uncultured Caudovirales phage</name>
    <dbReference type="NCBI Taxonomy" id="2100421"/>
    <lineage>
        <taxon>Viruses</taxon>
        <taxon>Duplodnaviria</taxon>
        <taxon>Heunggongvirae</taxon>
        <taxon>Uroviricota</taxon>
        <taxon>Caudoviricetes</taxon>
        <taxon>Peduoviridae</taxon>
        <taxon>Maltschvirus</taxon>
        <taxon>Maltschvirus maltsch</taxon>
    </lineage>
</organism>
<proteinExistence type="predicted"/>
<accession>A0A6J5NJH9</accession>
<gene>
    <name evidence="1" type="ORF">UFOVP707_39</name>
</gene>
<protein>
    <submittedName>
        <fullName evidence="1">Uncharacterized protein</fullName>
    </submittedName>
</protein>
<reference evidence="1" key="1">
    <citation type="submission" date="2020-04" db="EMBL/GenBank/DDBJ databases">
        <authorList>
            <person name="Chiriac C."/>
            <person name="Salcher M."/>
            <person name="Ghai R."/>
            <person name="Kavagutti S V."/>
        </authorList>
    </citation>
    <scope>NUCLEOTIDE SEQUENCE</scope>
</reference>
<dbReference type="EMBL" id="LR796684">
    <property type="protein sequence ID" value="CAB4158967.1"/>
    <property type="molecule type" value="Genomic_DNA"/>
</dbReference>
<sequence>MSSALNDMLLQGLQRLGSMAFNRGAVVVGATTTAITSTVAINYAIRGAFPAPRAAFTNQALVAPTGETFYVQPASTTVYYTVAVNAAGDVRTFQGSFVGQDLTARGGGVAKGDGRVRDVDLDWAPIALIRIATNGSTTFTPGTTALNAAGLTVTITDVCLLPLSMTP</sequence>
<name>A0A6J5NJH9_9CAUD</name>